<feature type="region of interest" description="Disordered" evidence="1">
    <location>
        <begin position="423"/>
        <end position="457"/>
    </location>
</feature>
<accession>A0A0D0CPZ7</accession>
<evidence type="ECO:0000313" key="3">
    <source>
        <dbReference type="Proteomes" id="UP000053593"/>
    </source>
</evidence>
<feature type="region of interest" description="Disordered" evidence="1">
    <location>
        <begin position="670"/>
        <end position="706"/>
    </location>
</feature>
<protein>
    <submittedName>
        <fullName evidence="2">Uncharacterized protein</fullName>
    </submittedName>
</protein>
<feature type="region of interest" description="Disordered" evidence="1">
    <location>
        <begin position="730"/>
        <end position="785"/>
    </location>
</feature>
<feature type="region of interest" description="Disordered" evidence="1">
    <location>
        <begin position="372"/>
        <end position="403"/>
    </location>
</feature>
<dbReference type="AlphaFoldDB" id="A0A0D0CPZ7"/>
<feature type="compositionally biased region" description="Polar residues" evidence="1">
    <location>
        <begin position="599"/>
        <end position="608"/>
    </location>
</feature>
<name>A0A0D0CPZ7_9AGAR</name>
<dbReference type="Proteomes" id="UP000053593">
    <property type="component" value="Unassembled WGS sequence"/>
</dbReference>
<evidence type="ECO:0000256" key="1">
    <source>
        <dbReference type="SAM" id="MobiDB-lite"/>
    </source>
</evidence>
<keyword evidence="3" id="KW-1185">Reference proteome</keyword>
<gene>
    <name evidence="2" type="ORF">GYMLUDRAFT_46351</name>
</gene>
<sequence>MVHAAIKAAPRALLLSLSKQLSSSPSSVTPWIQRRLSDPRHPRPSFLTLTSIFNHLLSHSPSPAALDAATSIYYRMTVSEGYETRFLTDAQMLVLALRAEESLSGQVASALRYMFSHPSKFTNNDFLSLAWLMESLSFSPTQLLQITRLYVDLQQPSLGVTTLLARLLADTSQHDEALDLVSQYSRTRGRKQASNGKVSASHPFTAALSVSPSSQPPSPAHIDNTLATMSSLSIPSDRSLLNVLILDQAMRARDAGKHAFAPRSASGSQVNSLSVEDDPSSITSLWDSISRPKSQSSAKQLRQNAHLAVEKAFAIYDALCQAHADSEVESGEVTSGKSNESKHRPCFRPDFFTYRVLWDLLARRPGWKFQKRNNRSQSLTRSGAGVSLRDQAGTDKKGNPDKIEKTFLTSTSVDEYGFDLSEESEFDSDEDDLDATSGELGTPSISASNSETSICGQGDSNTQFSSTILTPRALFHDMMKYHFSAVPASFKSPPKTQSKNSAQNQLLLNTALTTFLNRSTSAGGPDYAAAIVVLRCFFSPRVGHLGHNAEKALVPSIPLPLRTYRIVFTHLHQRVRDSLRHSLGHGKKKRKRRSPRVTAESTETSESNGGAAAGELDRRLTTFGNLWARWVLSMGAGDLRGFRELLSRPNEKHGSLNLTRLTMDPDVNEWQIKGNSRPKQVSKRELSESNEGIVAVKDPPPHPLPPRPETAFEKITARMLVVSQMPLASALSPNPHRRVKPKGEDGAGPTFDVVTGTRAERAKGNENAHSQIGFGVPSEQLGKGQGSPEDLERLLVRAWIVTNYNKHVDIIRSSVSASVKQDEYDEYELSELLRIFEREVGSAMGEMVPV</sequence>
<feature type="compositionally biased region" description="Acidic residues" evidence="1">
    <location>
        <begin position="423"/>
        <end position="434"/>
    </location>
</feature>
<feature type="compositionally biased region" description="Basic and acidic residues" evidence="1">
    <location>
        <begin position="392"/>
        <end position="403"/>
    </location>
</feature>
<dbReference type="OrthoDB" id="2887313at2759"/>
<proteinExistence type="predicted"/>
<feature type="region of interest" description="Disordered" evidence="1">
    <location>
        <begin position="578"/>
        <end position="613"/>
    </location>
</feature>
<feature type="compositionally biased region" description="Basic residues" evidence="1">
    <location>
        <begin position="582"/>
        <end position="595"/>
    </location>
</feature>
<reference evidence="2 3" key="1">
    <citation type="submission" date="2014-04" db="EMBL/GenBank/DDBJ databases">
        <title>Evolutionary Origins and Diversification of the Mycorrhizal Mutualists.</title>
        <authorList>
            <consortium name="DOE Joint Genome Institute"/>
            <consortium name="Mycorrhizal Genomics Consortium"/>
            <person name="Kohler A."/>
            <person name="Kuo A."/>
            <person name="Nagy L.G."/>
            <person name="Floudas D."/>
            <person name="Copeland A."/>
            <person name="Barry K.W."/>
            <person name="Cichocki N."/>
            <person name="Veneault-Fourrey C."/>
            <person name="LaButti K."/>
            <person name="Lindquist E.A."/>
            <person name="Lipzen A."/>
            <person name="Lundell T."/>
            <person name="Morin E."/>
            <person name="Murat C."/>
            <person name="Riley R."/>
            <person name="Ohm R."/>
            <person name="Sun H."/>
            <person name="Tunlid A."/>
            <person name="Henrissat B."/>
            <person name="Grigoriev I.V."/>
            <person name="Hibbett D.S."/>
            <person name="Martin F."/>
        </authorList>
    </citation>
    <scope>NUCLEOTIDE SEQUENCE [LARGE SCALE GENOMIC DNA]</scope>
    <source>
        <strain evidence="2 3">FD-317 M1</strain>
    </source>
</reference>
<feature type="compositionally biased region" description="Polar residues" evidence="1">
    <location>
        <begin position="443"/>
        <end position="457"/>
    </location>
</feature>
<dbReference type="EMBL" id="KN834791">
    <property type="protein sequence ID" value="KIK57458.1"/>
    <property type="molecule type" value="Genomic_DNA"/>
</dbReference>
<organism evidence="2 3">
    <name type="scientific">Collybiopsis luxurians FD-317 M1</name>
    <dbReference type="NCBI Taxonomy" id="944289"/>
    <lineage>
        <taxon>Eukaryota</taxon>
        <taxon>Fungi</taxon>
        <taxon>Dikarya</taxon>
        <taxon>Basidiomycota</taxon>
        <taxon>Agaricomycotina</taxon>
        <taxon>Agaricomycetes</taxon>
        <taxon>Agaricomycetidae</taxon>
        <taxon>Agaricales</taxon>
        <taxon>Marasmiineae</taxon>
        <taxon>Omphalotaceae</taxon>
        <taxon>Collybiopsis</taxon>
        <taxon>Collybiopsis luxurians</taxon>
    </lineage>
</organism>
<dbReference type="HOGENOM" id="CLU_335558_0_0_1"/>
<evidence type="ECO:0000313" key="2">
    <source>
        <dbReference type="EMBL" id="KIK57458.1"/>
    </source>
</evidence>